<dbReference type="PROSITE" id="PS50928">
    <property type="entry name" value="ABC_TM1"/>
    <property type="match status" value="1"/>
</dbReference>
<dbReference type="GO" id="GO:0055085">
    <property type="term" value="P:transmembrane transport"/>
    <property type="evidence" value="ECO:0007669"/>
    <property type="project" value="InterPro"/>
</dbReference>
<evidence type="ECO:0000256" key="5">
    <source>
        <dbReference type="ARBA" id="ARBA00022989"/>
    </source>
</evidence>
<protein>
    <submittedName>
        <fullName evidence="9">Sugar ABC transporter permease</fullName>
    </submittedName>
</protein>
<feature type="transmembrane region" description="Helical" evidence="7">
    <location>
        <begin position="122"/>
        <end position="141"/>
    </location>
</feature>
<dbReference type="Pfam" id="PF00528">
    <property type="entry name" value="BPD_transp_1"/>
    <property type="match status" value="1"/>
</dbReference>
<name>A0A2K2FCU2_9CLOT</name>
<organism evidence="9 10">
    <name type="scientific">Clostridium thermosuccinogenes</name>
    <dbReference type="NCBI Taxonomy" id="84032"/>
    <lineage>
        <taxon>Bacteria</taxon>
        <taxon>Bacillati</taxon>
        <taxon>Bacillota</taxon>
        <taxon>Clostridia</taxon>
        <taxon>Eubacteriales</taxon>
        <taxon>Clostridiaceae</taxon>
        <taxon>Clostridium</taxon>
    </lineage>
</organism>
<dbReference type="SUPFAM" id="SSF161098">
    <property type="entry name" value="MetI-like"/>
    <property type="match status" value="1"/>
</dbReference>
<keyword evidence="10" id="KW-1185">Reference proteome</keyword>
<keyword evidence="5 7" id="KW-1133">Transmembrane helix</keyword>
<comment type="subcellular location">
    <subcellularLocation>
        <location evidence="1 7">Cell membrane</location>
        <topology evidence="1 7">Multi-pass membrane protein</topology>
    </subcellularLocation>
</comment>
<sequence length="309" mass="34575">MSGFTDSIAGKKRKSSIQIGSLIYDGVICFILLLVLIACFYPFWYILILSLNDATDSLKGGLFLFPRVFTIDSYISVVNNGEFLHAAWISLARTVIGTLYSLFFTTLLAYGMSKKDLVGAKAISVFFIITMYFGGGLIPYYMVLKAIGLIDTFWVYIIPGAISVYNMILIRIYIESLPAEMEESAKLDGANEITILFRIIIPLCMPVLATVCLFFAVGQWNSWFDTNLYTYSKKLKTLQFLLVQILNNYDLGSMQSQAELLAKATERKTTSSDSVRMATTMVATLPIILVYPFLQKYFVKGIMIGAVKS</sequence>
<evidence type="ECO:0000256" key="2">
    <source>
        <dbReference type="ARBA" id="ARBA00022448"/>
    </source>
</evidence>
<keyword evidence="6 7" id="KW-0472">Membrane</keyword>
<feature type="transmembrane region" description="Helical" evidence="7">
    <location>
        <begin position="195"/>
        <end position="217"/>
    </location>
</feature>
<gene>
    <name evidence="9" type="ORF">CDQ84_11210</name>
</gene>
<evidence type="ECO:0000256" key="4">
    <source>
        <dbReference type="ARBA" id="ARBA00022692"/>
    </source>
</evidence>
<proteinExistence type="inferred from homology"/>
<evidence type="ECO:0000313" key="10">
    <source>
        <dbReference type="Proteomes" id="UP000236151"/>
    </source>
</evidence>
<dbReference type="AlphaFoldDB" id="A0A2K2FCU2"/>
<keyword evidence="3" id="KW-1003">Cell membrane</keyword>
<dbReference type="PANTHER" id="PTHR43744">
    <property type="entry name" value="ABC TRANSPORTER PERMEASE PROTEIN MG189-RELATED-RELATED"/>
    <property type="match status" value="1"/>
</dbReference>
<evidence type="ECO:0000256" key="1">
    <source>
        <dbReference type="ARBA" id="ARBA00004651"/>
    </source>
</evidence>
<comment type="caution">
    <text evidence="9">The sequence shown here is derived from an EMBL/GenBank/DDBJ whole genome shotgun (WGS) entry which is preliminary data.</text>
</comment>
<dbReference type="InterPro" id="IPR035906">
    <property type="entry name" value="MetI-like_sf"/>
</dbReference>
<evidence type="ECO:0000313" key="9">
    <source>
        <dbReference type="EMBL" id="PNT98371.1"/>
    </source>
</evidence>
<evidence type="ECO:0000256" key="6">
    <source>
        <dbReference type="ARBA" id="ARBA00023136"/>
    </source>
</evidence>
<comment type="similarity">
    <text evidence="7">Belongs to the binding-protein-dependent transport system permease family.</text>
</comment>
<dbReference type="OrthoDB" id="157184at2"/>
<dbReference type="PANTHER" id="PTHR43744:SF9">
    <property type="entry name" value="POLYGALACTURONAN_RHAMNOGALACTURONAN TRANSPORT SYSTEM PERMEASE PROTEIN YTCP"/>
    <property type="match status" value="1"/>
</dbReference>
<evidence type="ECO:0000259" key="8">
    <source>
        <dbReference type="PROSITE" id="PS50928"/>
    </source>
</evidence>
<reference evidence="9 10" key="1">
    <citation type="submission" date="2017-06" db="EMBL/GenBank/DDBJ databases">
        <title>Investigating the central metabolism of Clostridium thermosuccinogenes.</title>
        <authorList>
            <person name="Koendjbiharie J.G."/>
            <person name="van Kranenburg R."/>
        </authorList>
    </citation>
    <scope>NUCLEOTIDE SEQUENCE [LARGE SCALE GENOMIC DNA]</scope>
    <source>
        <strain evidence="9 10">DSM 5806</strain>
    </source>
</reference>
<evidence type="ECO:0000256" key="7">
    <source>
        <dbReference type="RuleBase" id="RU363032"/>
    </source>
</evidence>
<keyword evidence="2 7" id="KW-0813">Transport</keyword>
<dbReference type="InterPro" id="IPR000515">
    <property type="entry name" value="MetI-like"/>
</dbReference>
<dbReference type="Gene3D" id="1.10.3720.10">
    <property type="entry name" value="MetI-like"/>
    <property type="match status" value="1"/>
</dbReference>
<feature type="transmembrane region" description="Helical" evidence="7">
    <location>
        <begin position="21"/>
        <end position="44"/>
    </location>
</feature>
<evidence type="ECO:0000256" key="3">
    <source>
        <dbReference type="ARBA" id="ARBA00022475"/>
    </source>
</evidence>
<dbReference type="EMBL" id="NIOJ01000028">
    <property type="protein sequence ID" value="PNT98371.1"/>
    <property type="molecule type" value="Genomic_DNA"/>
</dbReference>
<dbReference type="GO" id="GO:0005886">
    <property type="term" value="C:plasma membrane"/>
    <property type="evidence" value="ECO:0007669"/>
    <property type="project" value="UniProtKB-SubCell"/>
</dbReference>
<dbReference type="RefSeq" id="WP_103081835.1">
    <property type="nucleotide sequence ID" value="NZ_CP021850.1"/>
</dbReference>
<feature type="transmembrane region" description="Helical" evidence="7">
    <location>
        <begin position="86"/>
        <end position="110"/>
    </location>
</feature>
<accession>A0A2K2FCU2</accession>
<dbReference type="CDD" id="cd06261">
    <property type="entry name" value="TM_PBP2"/>
    <property type="match status" value="1"/>
</dbReference>
<feature type="transmembrane region" description="Helical" evidence="7">
    <location>
        <begin position="153"/>
        <end position="174"/>
    </location>
</feature>
<feature type="domain" description="ABC transmembrane type-1" evidence="8">
    <location>
        <begin position="87"/>
        <end position="294"/>
    </location>
</feature>
<feature type="transmembrane region" description="Helical" evidence="7">
    <location>
        <begin position="275"/>
        <end position="294"/>
    </location>
</feature>
<dbReference type="KEGG" id="cthd:CDO33_20315"/>
<dbReference type="Proteomes" id="UP000236151">
    <property type="component" value="Unassembled WGS sequence"/>
</dbReference>
<keyword evidence="4 7" id="KW-0812">Transmembrane</keyword>